<protein>
    <submittedName>
        <fullName evidence="1">Uncharacterized protein</fullName>
    </submittedName>
</protein>
<comment type="caution">
    <text evidence="1">The sequence shown here is derived from an EMBL/GenBank/DDBJ whole genome shotgun (WGS) entry which is preliminary data.</text>
</comment>
<reference evidence="1 2" key="1">
    <citation type="journal article" date="2015" name="Genome Biol. Evol.">
        <title>Comparative Genomics of a Bacterivorous Green Alga Reveals Evolutionary Causalities and Consequences of Phago-Mixotrophic Mode of Nutrition.</title>
        <authorList>
            <person name="Burns J.A."/>
            <person name="Paasch A."/>
            <person name="Narechania A."/>
            <person name="Kim E."/>
        </authorList>
    </citation>
    <scope>NUCLEOTIDE SEQUENCE [LARGE SCALE GENOMIC DNA]</scope>
    <source>
        <strain evidence="1 2">PLY_AMNH</strain>
    </source>
</reference>
<accession>A0AAE0FLD6</accession>
<sequence length="169" mass="19127">MSKNRGKPPLLSITRTAASTAITSWLVVSGMSQHAAAIDQLQVTKTVTVSSVLPVIGGLLISKLDSSRSLKYSGAVVSVLDTDVWDARKRYSDDLKRRYYNAMMLCKLEDFSVSTFVDPRYKALSFKHLDHWDKDKLTKERPLPVTQRVLSQYEPTYQSTFQCWPSYLS</sequence>
<proteinExistence type="predicted"/>
<dbReference type="AlphaFoldDB" id="A0AAE0FLD6"/>
<organism evidence="1 2">
    <name type="scientific">Cymbomonas tetramitiformis</name>
    <dbReference type="NCBI Taxonomy" id="36881"/>
    <lineage>
        <taxon>Eukaryota</taxon>
        <taxon>Viridiplantae</taxon>
        <taxon>Chlorophyta</taxon>
        <taxon>Pyramimonadophyceae</taxon>
        <taxon>Pyramimonadales</taxon>
        <taxon>Pyramimonadaceae</taxon>
        <taxon>Cymbomonas</taxon>
    </lineage>
</organism>
<dbReference type="Proteomes" id="UP001190700">
    <property type="component" value="Unassembled WGS sequence"/>
</dbReference>
<evidence type="ECO:0000313" key="2">
    <source>
        <dbReference type="Proteomes" id="UP001190700"/>
    </source>
</evidence>
<evidence type="ECO:0000313" key="1">
    <source>
        <dbReference type="EMBL" id="KAK3261733.1"/>
    </source>
</evidence>
<gene>
    <name evidence="1" type="ORF">CYMTET_29361</name>
</gene>
<dbReference type="EMBL" id="LGRX02016699">
    <property type="protein sequence ID" value="KAK3261733.1"/>
    <property type="molecule type" value="Genomic_DNA"/>
</dbReference>
<name>A0AAE0FLD6_9CHLO</name>
<keyword evidence="2" id="KW-1185">Reference proteome</keyword>